<evidence type="ECO:0000313" key="1">
    <source>
        <dbReference type="EMBL" id="STZ70188.1"/>
    </source>
</evidence>
<keyword evidence="2" id="KW-1185">Reference proteome</keyword>
<organism evidence="1 2">
    <name type="scientific">Myroides odoratus</name>
    <name type="common">Flavobacterium odoratum</name>
    <dbReference type="NCBI Taxonomy" id="256"/>
    <lineage>
        <taxon>Bacteria</taxon>
        <taxon>Pseudomonadati</taxon>
        <taxon>Bacteroidota</taxon>
        <taxon>Flavobacteriia</taxon>
        <taxon>Flavobacteriales</taxon>
        <taxon>Flavobacteriaceae</taxon>
        <taxon>Myroides</taxon>
    </lineage>
</organism>
<sequence length="517" mass="58206">MKNGVLNIKVDYKPLNAYKNVVVKSGSTRQNYNANTRYFEPDRRIDPYVVLIECGVNDTHKLAEGLVNEQLTDVSWKISSPKGYTEIIATDKEFRIGTGADKGMITIFKNVSDLEPVTLLFTARFMEATTKRVVNFQESFTLITLPIAEAPLLVETAAPVGYNLFPTQNNQGLICQADLVQGSSKKQAAYWWYKGTTLLTEANGYEGTAKSQLFVPSTALTTKGDVFKCEIADCSAYFNQLVDQKVETDAQVIQWEDLYQTLPENIYFKGDVVNYAVSGNIDDGTIVANSPYRGCSFSVMPGEVYSIRRSDLSNSRFRVCFSNQKIEPGVKVDKGIQKDTSHRIENVLVPDGRYYMFVYLSNTGDNLPLIKIEKNQLSTEWSPSKQDLQDLIIQKTEHYKSNTSLPENYRPNPKPAKLYTADFMLMKKLPAYIADVLYPTTVSPESTTVQIEMVLNTNDGVIKQPEQFFSVGWLKQANGTFKYKGFKVKIAIADIKALNDANKQLDYELREDLTLKA</sequence>
<dbReference type="Proteomes" id="UP000255024">
    <property type="component" value="Unassembled WGS sequence"/>
</dbReference>
<accession>A0A378U4K7</accession>
<dbReference type="EMBL" id="UGQL01000002">
    <property type="protein sequence ID" value="STZ70188.1"/>
    <property type="molecule type" value="Genomic_DNA"/>
</dbReference>
<dbReference type="AlphaFoldDB" id="A0A378U4K7"/>
<dbReference type="RefSeq" id="WP_115092728.1">
    <property type="nucleotide sequence ID" value="NZ_CP068107.1"/>
</dbReference>
<proteinExistence type="predicted"/>
<name>A0A378U4K7_MYROD</name>
<reference evidence="1 2" key="1">
    <citation type="submission" date="2018-06" db="EMBL/GenBank/DDBJ databases">
        <authorList>
            <consortium name="Pathogen Informatics"/>
            <person name="Doyle S."/>
        </authorList>
    </citation>
    <scope>NUCLEOTIDE SEQUENCE [LARGE SCALE GENOMIC DNA]</scope>
    <source>
        <strain evidence="1 2">NCTC11179</strain>
    </source>
</reference>
<gene>
    <name evidence="1" type="ORF">NCTC11179_03721</name>
</gene>
<evidence type="ECO:0000313" key="2">
    <source>
        <dbReference type="Proteomes" id="UP000255024"/>
    </source>
</evidence>
<protein>
    <submittedName>
        <fullName evidence="1">Uncharacterized protein</fullName>
    </submittedName>
</protein>